<name>A0A7K1KRG6_9BACT</name>
<gene>
    <name evidence="1" type="ORF">GKC30_13730</name>
</gene>
<evidence type="ECO:0000313" key="2">
    <source>
        <dbReference type="Proteomes" id="UP000461162"/>
    </source>
</evidence>
<sequence length="272" mass="30523">MIPIKPPGCSAPWSFRASLADLPQLFILSLGLILALALRSPAAAQPALISEVVSAGKSWGTFTNPDGTGLYHEILEAVFALHNISVRHEYATSDRAEELVRLGQADMMLCADKASPPLVMARMPMYQNAFHVFFSRERIGLWQGAESLRNKLIISQPGYYSQTNFPVPVRLKFVTSGTQALGMVLLGRADFYVDDMILMQESVRENTIPFNAQDFDIRQAGVRSYHPLFSTSERGLALMELYDEGIRTLHSRGILRSIYEKWGHPYPDFDRR</sequence>
<dbReference type="RefSeq" id="WP_155935547.1">
    <property type="nucleotide sequence ID" value="NZ_WODC01000011.1"/>
</dbReference>
<keyword evidence="2" id="KW-1185">Reference proteome</keyword>
<reference evidence="1 2" key="1">
    <citation type="submission" date="2019-11" db="EMBL/GenBank/DDBJ databases">
        <title>Pseudodesulfovibrio alkaliphilus, sp. nov., an alkaliphilic sulfate-reducing bacteria from mud volcano of Taman peninsula, Russia.</title>
        <authorList>
            <person name="Frolova A."/>
            <person name="Merkel A.Y."/>
            <person name="Slobodkin A.I."/>
        </authorList>
    </citation>
    <scope>NUCLEOTIDE SEQUENCE [LARGE SCALE GENOMIC DNA]</scope>
    <source>
        <strain evidence="1 2">F-1</strain>
    </source>
</reference>
<dbReference type="EMBL" id="WODC01000011">
    <property type="protein sequence ID" value="MUM78696.1"/>
    <property type="molecule type" value="Genomic_DNA"/>
</dbReference>
<organism evidence="1 2">
    <name type="scientific">Pseudodesulfovibrio alkaliphilus</name>
    <dbReference type="NCBI Taxonomy" id="2661613"/>
    <lineage>
        <taxon>Bacteria</taxon>
        <taxon>Pseudomonadati</taxon>
        <taxon>Thermodesulfobacteriota</taxon>
        <taxon>Desulfovibrionia</taxon>
        <taxon>Desulfovibrionales</taxon>
        <taxon>Desulfovibrionaceae</taxon>
    </lineage>
</organism>
<accession>A0A7K1KRG6</accession>
<evidence type="ECO:0000313" key="1">
    <source>
        <dbReference type="EMBL" id="MUM78696.1"/>
    </source>
</evidence>
<dbReference type="AlphaFoldDB" id="A0A7K1KRG6"/>
<comment type="caution">
    <text evidence="1">The sequence shown here is derived from an EMBL/GenBank/DDBJ whole genome shotgun (WGS) entry which is preliminary data.</text>
</comment>
<dbReference type="Gene3D" id="3.40.190.10">
    <property type="entry name" value="Periplasmic binding protein-like II"/>
    <property type="match status" value="2"/>
</dbReference>
<protein>
    <submittedName>
        <fullName evidence="1">Transporter substrate-binding domain-containing protein</fullName>
    </submittedName>
</protein>
<dbReference type="Proteomes" id="UP000461162">
    <property type="component" value="Unassembled WGS sequence"/>
</dbReference>
<proteinExistence type="predicted"/>
<dbReference type="SUPFAM" id="SSF53850">
    <property type="entry name" value="Periplasmic binding protein-like II"/>
    <property type="match status" value="1"/>
</dbReference>